<organism evidence="2 3">
    <name type="scientific">Pigmentiphaga aceris</name>
    <dbReference type="NCBI Taxonomy" id="1940612"/>
    <lineage>
        <taxon>Bacteria</taxon>
        <taxon>Pseudomonadati</taxon>
        <taxon>Pseudomonadota</taxon>
        <taxon>Betaproteobacteria</taxon>
        <taxon>Burkholderiales</taxon>
        <taxon>Alcaligenaceae</taxon>
        <taxon>Pigmentiphaga</taxon>
    </lineage>
</organism>
<reference evidence="2 3" key="1">
    <citation type="submission" date="2019-08" db="EMBL/GenBank/DDBJ databases">
        <title>Amphibian skin-associated Pigmentiphaga: genome sequence and occurrence across geography and hosts.</title>
        <authorList>
            <person name="Bletz M.C."/>
            <person name="Bunk B."/>
            <person name="Sproeer C."/>
            <person name="Biwer P."/>
            <person name="Reiter S."/>
            <person name="Rabemananjara F.C.E."/>
            <person name="Schulz S."/>
            <person name="Overmann J."/>
            <person name="Vences M."/>
        </authorList>
    </citation>
    <scope>NUCLEOTIDE SEQUENCE [LARGE SCALE GENOMIC DNA]</scope>
    <source>
        <strain evidence="2 3">Mada1488</strain>
    </source>
</reference>
<dbReference type="KEGG" id="pacr:FXN63_25700"/>
<dbReference type="Gene3D" id="3.30.460.10">
    <property type="entry name" value="Beta Polymerase, domain 2"/>
    <property type="match status" value="1"/>
</dbReference>
<accession>A0A5C0B215</accession>
<dbReference type="InterPro" id="IPR041633">
    <property type="entry name" value="Polbeta"/>
</dbReference>
<dbReference type="GO" id="GO:0016740">
    <property type="term" value="F:transferase activity"/>
    <property type="evidence" value="ECO:0007669"/>
    <property type="project" value="UniProtKB-KW"/>
</dbReference>
<sequence length="192" mass="21062">MSAVDFMFAPPVQRILGATLLNPERSYRVKDLIALSGGGVGNTRRHLAKLISAGILEEDPRRGHERSIRINAAHFLYKDLQSIARKTFGLVEPVRDALTPFAKQIQQAFIFGSVVSGQDTADSDIDLIVVGHPDLILAVGESLLQAETVLGRRIHLSLYDEQEWAHLRQTDPVVSQILEGATLTVLSDGKTD</sequence>
<feature type="domain" description="Polymerase beta nucleotidyltransferase" evidence="1">
    <location>
        <begin position="103"/>
        <end position="134"/>
    </location>
</feature>
<proteinExistence type="predicted"/>
<dbReference type="Proteomes" id="UP000325161">
    <property type="component" value="Chromosome"/>
</dbReference>
<keyword evidence="2" id="KW-0808">Transferase</keyword>
<evidence type="ECO:0000259" key="1">
    <source>
        <dbReference type="Pfam" id="PF18765"/>
    </source>
</evidence>
<dbReference type="RefSeq" id="WP_148818424.1">
    <property type="nucleotide sequence ID" value="NZ_CP043046.1"/>
</dbReference>
<dbReference type="EMBL" id="CP043046">
    <property type="protein sequence ID" value="QEI08869.1"/>
    <property type="molecule type" value="Genomic_DNA"/>
</dbReference>
<dbReference type="SUPFAM" id="SSF81301">
    <property type="entry name" value="Nucleotidyltransferase"/>
    <property type="match status" value="1"/>
</dbReference>
<evidence type="ECO:0000313" key="3">
    <source>
        <dbReference type="Proteomes" id="UP000325161"/>
    </source>
</evidence>
<protein>
    <submittedName>
        <fullName evidence="2">Nucleotidyltransferase domain-containing protein</fullName>
    </submittedName>
</protein>
<keyword evidence="3" id="KW-1185">Reference proteome</keyword>
<name>A0A5C0B215_9BURK</name>
<gene>
    <name evidence="2" type="ORF">FXN63_25700</name>
</gene>
<dbReference type="CDD" id="cd05403">
    <property type="entry name" value="NT_KNTase_like"/>
    <property type="match status" value="1"/>
</dbReference>
<evidence type="ECO:0000313" key="2">
    <source>
        <dbReference type="EMBL" id="QEI08869.1"/>
    </source>
</evidence>
<dbReference type="Pfam" id="PF18765">
    <property type="entry name" value="Polbeta"/>
    <property type="match status" value="1"/>
</dbReference>
<dbReference type="AlphaFoldDB" id="A0A5C0B215"/>
<dbReference type="OrthoDB" id="8223306at2"/>
<dbReference type="InterPro" id="IPR043519">
    <property type="entry name" value="NT_sf"/>
</dbReference>